<dbReference type="HAMAP" id="MF_01465">
    <property type="entry name" value="SecY"/>
    <property type="match status" value="1"/>
</dbReference>
<keyword evidence="13" id="KW-1185">Reference proteome</keyword>
<evidence type="ECO:0000256" key="9">
    <source>
        <dbReference type="ARBA" id="ARBA00039733"/>
    </source>
</evidence>
<keyword evidence="3 10" id="KW-0813">Transport</keyword>
<keyword evidence="4 10" id="KW-0812">Transmembrane</keyword>
<dbReference type="InterPro" id="IPR026593">
    <property type="entry name" value="SecY"/>
</dbReference>
<comment type="function">
    <text evidence="10">The central subunit of the protein translocation channel SecYEG. Consists of two halves formed by TMs 1-5 and 6-10. These two domains form a lateral gate at the front which open onto the bilayer between TMs 2 and 7, and are clamped together by SecE at the back. The channel is closed by both a pore ring composed of hydrophobic SecY resides and a short helix (helix 2A) on the extracellular side of the membrane which forms a plug. The plug probably moves laterally to allow the channel to open. The ring and the pore may move independently.</text>
</comment>
<comment type="similarity">
    <text evidence="2 10 11">Belongs to the SecY/SEC61-alpha family.</text>
</comment>
<feature type="transmembrane region" description="Helical" evidence="10">
    <location>
        <begin position="229"/>
        <end position="254"/>
    </location>
</feature>
<keyword evidence="7 10" id="KW-0811">Translocation</keyword>
<evidence type="ECO:0000256" key="8">
    <source>
        <dbReference type="ARBA" id="ARBA00023136"/>
    </source>
</evidence>
<evidence type="ECO:0000256" key="7">
    <source>
        <dbReference type="ARBA" id="ARBA00023010"/>
    </source>
</evidence>
<feature type="transmembrane region" description="Helical" evidence="10">
    <location>
        <begin position="167"/>
        <end position="185"/>
    </location>
</feature>
<dbReference type="Gene3D" id="1.10.3370.10">
    <property type="entry name" value="SecY subunit domain"/>
    <property type="match status" value="1"/>
</dbReference>
<evidence type="ECO:0000256" key="5">
    <source>
        <dbReference type="ARBA" id="ARBA00022927"/>
    </source>
</evidence>
<keyword evidence="8 10" id="KW-0472">Membrane</keyword>
<evidence type="ECO:0000313" key="12">
    <source>
        <dbReference type="EMBL" id="EHN59153.1"/>
    </source>
</evidence>
<dbReference type="NCBIfam" id="TIGR00967">
    <property type="entry name" value="3a0501s007"/>
    <property type="match status" value="1"/>
</dbReference>
<dbReference type="GO" id="GO:0043952">
    <property type="term" value="P:protein transport by the Sec complex"/>
    <property type="evidence" value="ECO:0007669"/>
    <property type="project" value="UniProtKB-UniRule"/>
</dbReference>
<dbReference type="SUPFAM" id="SSF103491">
    <property type="entry name" value="Preprotein translocase SecY subunit"/>
    <property type="match status" value="1"/>
</dbReference>
<dbReference type="Pfam" id="PF00344">
    <property type="entry name" value="SecY"/>
    <property type="match status" value="1"/>
</dbReference>
<feature type="transmembrane region" description="Helical" evidence="10">
    <location>
        <begin position="274"/>
        <end position="293"/>
    </location>
</feature>
<dbReference type="AlphaFoldDB" id="G9WFJ6"/>
<keyword evidence="10" id="KW-1003">Cell membrane</keyword>
<dbReference type="PROSITE" id="PS00755">
    <property type="entry name" value="SECY_1"/>
    <property type="match status" value="1"/>
</dbReference>
<organism evidence="12 13">
    <name type="scientific">Oenococcus kitaharae DSM 17330</name>
    <dbReference type="NCBI Taxonomy" id="1045004"/>
    <lineage>
        <taxon>Bacteria</taxon>
        <taxon>Bacillati</taxon>
        <taxon>Bacillota</taxon>
        <taxon>Bacilli</taxon>
        <taxon>Lactobacillales</taxon>
        <taxon>Lactobacillaceae</taxon>
        <taxon>Oenococcus</taxon>
    </lineage>
</organism>
<evidence type="ECO:0000256" key="4">
    <source>
        <dbReference type="ARBA" id="ARBA00022692"/>
    </source>
</evidence>
<dbReference type="InterPro" id="IPR023201">
    <property type="entry name" value="SecY_dom_sf"/>
</dbReference>
<feature type="transmembrane region" description="Helical" evidence="10">
    <location>
        <begin position="197"/>
        <end position="217"/>
    </location>
</feature>
<comment type="caution">
    <text evidence="12">The sequence shown here is derived from an EMBL/GenBank/DDBJ whole genome shotgun (WGS) entry which is preliminary data.</text>
</comment>
<dbReference type="GO" id="GO:0005886">
    <property type="term" value="C:plasma membrane"/>
    <property type="evidence" value="ECO:0007669"/>
    <property type="project" value="UniProtKB-SubCell"/>
</dbReference>
<evidence type="ECO:0000256" key="10">
    <source>
        <dbReference type="HAMAP-Rule" id="MF_01465"/>
    </source>
</evidence>
<feature type="transmembrane region" description="Helical" evidence="10">
    <location>
        <begin position="383"/>
        <end position="401"/>
    </location>
</feature>
<dbReference type="STRING" id="336988.NT96_06130"/>
<evidence type="ECO:0000256" key="11">
    <source>
        <dbReference type="RuleBase" id="RU004349"/>
    </source>
</evidence>
<feature type="transmembrane region" description="Helical" evidence="10">
    <location>
        <begin position="130"/>
        <end position="147"/>
    </location>
</feature>
<dbReference type="PANTHER" id="PTHR10906">
    <property type="entry name" value="SECY/SEC61-ALPHA FAMILY MEMBER"/>
    <property type="match status" value="1"/>
</dbReference>
<dbReference type="GO" id="GO:0006605">
    <property type="term" value="P:protein targeting"/>
    <property type="evidence" value="ECO:0007669"/>
    <property type="project" value="UniProtKB-UniRule"/>
</dbReference>
<dbReference type="GO" id="GO:0065002">
    <property type="term" value="P:intracellular protein transmembrane transport"/>
    <property type="evidence" value="ECO:0007669"/>
    <property type="project" value="UniProtKB-UniRule"/>
</dbReference>
<feature type="transmembrane region" description="Helical" evidence="10">
    <location>
        <begin position="328"/>
        <end position="345"/>
    </location>
</feature>
<dbReference type="PIRSF" id="PIRSF004557">
    <property type="entry name" value="SecY"/>
    <property type="match status" value="1"/>
</dbReference>
<evidence type="ECO:0000313" key="13">
    <source>
        <dbReference type="Proteomes" id="UP000004959"/>
    </source>
</evidence>
<dbReference type="EMBL" id="AFVZ01000001">
    <property type="protein sequence ID" value="EHN59153.1"/>
    <property type="molecule type" value="Genomic_DNA"/>
</dbReference>
<dbReference type="PATRIC" id="fig|1045004.4.peg.1049"/>
<gene>
    <name evidence="10" type="primary">secY</name>
    <name evidence="12" type="ORF">OKIT_1050</name>
</gene>
<dbReference type="InterPro" id="IPR002208">
    <property type="entry name" value="SecY/SEC61-alpha"/>
</dbReference>
<keyword evidence="6 10" id="KW-1133">Transmembrane helix</keyword>
<dbReference type="FunFam" id="1.10.3370.10:FF:000001">
    <property type="entry name" value="Preprotein translocase subunit SecY"/>
    <property type="match status" value="1"/>
</dbReference>
<evidence type="ECO:0000256" key="1">
    <source>
        <dbReference type="ARBA" id="ARBA00004141"/>
    </source>
</evidence>
<dbReference type="eggNOG" id="COG0201">
    <property type="taxonomic scope" value="Bacteria"/>
</dbReference>
<dbReference type="InterPro" id="IPR030659">
    <property type="entry name" value="SecY_CS"/>
</dbReference>
<name>G9WFJ6_9LACO</name>
<dbReference type="Proteomes" id="UP000004959">
    <property type="component" value="Chromosome"/>
</dbReference>
<comment type="subcellular location">
    <subcellularLocation>
        <location evidence="10">Cell membrane</location>
        <topology evidence="10">Multi-pass membrane protein</topology>
    </subcellularLocation>
    <subcellularLocation>
        <location evidence="1">Membrane</location>
        <topology evidence="1">Multi-pass membrane protein</topology>
    </subcellularLocation>
</comment>
<keyword evidence="5 10" id="KW-0653">Protein transport</keyword>
<protein>
    <recommendedName>
        <fullName evidence="9 10">Protein translocase subunit SecY</fullName>
    </recommendedName>
</protein>
<accession>G9WFJ6</accession>
<evidence type="ECO:0000256" key="2">
    <source>
        <dbReference type="ARBA" id="ARBA00005751"/>
    </source>
</evidence>
<proteinExistence type="inferred from homology"/>
<sequence length="462" mass="51364">MYSQVLRMIQKTNYMFNLLSKAFKQKEIRVRIYWTLFILLVYRFGAYITVPGVNASALTRLMNQTSLLSILNLFSGGGLSAYSLFALGVSPYVTAQIVIQLLQMDIVPKLVEWSKQGETGRRKTNQITRYLTIVLAFFQSIGITAGLNALGQPIGVTLLKDSSFNSYFVIAIIMTIGSMFSVWLGEQIQDKGIGNGVSMIIFAGIVAQLFPSLWQLFRADVIEGPGVNGWISFGVLFLALLIVVTIVTWFYGAVRRLPMQYTRSERDYGDESYLPLRVNVSGVIPVIFASSLITTPQTILQAFVGSWGNQPWYRVASNIFSLQTWEGTFAYGIMIVLFTFFYAFVQVNPEKVSENLQKQGSYIIGVRPGEETKKFLSRLLNRLSGPGSVFLAVVAVVPLLAQNFGFLDANSGIGLGGTSLLIVIGVAVDLMRQIEGLTEKKNYIGLIRSHPYFDKEISEGRI</sequence>
<dbReference type="HOGENOM" id="CLU_030313_0_1_9"/>
<comment type="subunit">
    <text evidence="10">Component of the Sec protein translocase complex. Heterotrimer consisting of SecY, SecE and SecG subunits. The heterotrimers can form oligomers, although 1 heterotrimer is thought to be able to translocate proteins. Interacts with the ribosome. Interacts with SecDF, and other proteins may be involved. Interacts with SecA.</text>
</comment>
<evidence type="ECO:0000256" key="3">
    <source>
        <dbReference type="ARBA" id="ARBA00022448"/>
    </source>
</evidence>
<feature type="transmembrane region" description="Helical" evidence="10">
    <location>
        <begin position="70"/>
        <end position="94"/>
    </location>
</feature>
<reference evidence="12 13" key="1">
    <citation type="journal article" date="2012" name="PLoS ONE">
        <title>Functional divergence in the genus oenococcus as predicted by genome sequencing of the newly-described species, Oenococcus kitaharae.</title>
        <authorList>
            <person name="Borneman A.R."/>
            <person name="McCarthy J.M."/>
            <person name="Chambers P.J."/>
            <person name="Bartowsky E.J."/>
        </authorList>
    </citation>
    <scope>NUCLEOTIDE SEQUENCE [LARGE SCALE GENOMIC DNA]</scope>
    <source>
        <strain evidence="13">DSM17330</strain>
    </source>
</reference>
<feature type="transmembrane region" description="Helical" evidence="10">
    <location>
        <begin position="413"/>
        <end position="431"/>
    </location>
</feature>
<evidence type="ECO:0000256" key="6">
    <source>
        <dbReference type="ARBA" id="ARBA00022989"/>
    </source>
</evidence>
<feature type="transmembrane region" description="Helical" evidence="10">
    <location>
        <begin position="32"/>
        <end position="50"/>
    </location>
</feature>
<dbReference type="PRINTS" id="PR00303">
    <property type="entry name" value="SECYTRNLCASE"/>
</dbReference>